<dbReference type="AlphaFoldDB" id="A0A8T0TBX6"/>
<dbReference type="Proteomes" id="UP000823388">
    <property type="component" value="Chromosome 4N"/>
</dbReference>
<comment type="caution">
    <text evidence="2">The sequence shown here is derived from an EMBL/GenBank/DDBJ whole genome shotgun (WGS) entry which is preliminary data.</text>
</comment>
<feature type="compositionally biased region" description="Basic residues" evidence="1">
    <location>
        <begin position="78"/>
        <end position="90"/>
    </location>
</feature>
<feature type="region of interest" description="Disordered" evidence="1">
    <location>
        <begin position="67"/>
        <end position="90"/>
    </location>
</feature>
<reference evidence="2" key="1">
    <citation type="submission" date="2020-05" db="EMBL/GenBank/DDBJ databases">
        <title>WGS assembly of Panicum virgatum.</title>
        <authorList>
            <person name="Lovell J.T."/>
            <person name="Jenkins J."/>
            <person name="Shu S."/>
            <person name="Juenger T.E."/>
            <person name="Schmutz J."/>
        </authorList>
    </citation>
    <scope>NUCLEOTIDE SEQUENCE</scope>
    <source>
        <strain evidence="2">AP13</strain>
    </source>
</reference>
<sequence length="99" mass="11227">MIDFAIRLVWLQITYVLMGHSLHFYGSLPTQFPSSRRCSPPAMPLPHPCAAPSSRWPSILSTLLPSCDAPPPPSPHPSMRRRSSRRRSRHWCRRLQAAG</sequence>
<name>A0A8T0TBX6_PANVG</name>
<protein>
    <submittedName>
        <fullName evidence="2">Uncharacterized protein</fullName>
    </submittedName>
</protein>
<accession>A0A8T0TBX6</accession>
<evidence type="ECO:0000256" key="1">
    <source>
        <dbReference type="SAM" id="MobiDB-lite"/>
    </source>
</evidence>
<gene>
    <name evidence="2" type="ORF">PVAP13_4NG088317</name>
</gene>
<proteinExistence type="predicted"/>
<organism evidence="2 3">
    <name type="scientific">Panicum virgatum</name>
    <name type="common">Blackwell switchgrass</name>
    <dbReference type="NCBI Taxonomy" id="38727"/>
    <lineage>
        <taxon>Eukaryota</taxon>
        <taxon>Viridiplantae</taxon>
        <taxon>Streptophyta</taxon>
        <taxon>Embryophyta</taxon>
        <taxon>Tracheophyta</taxon>
        <taxon>Spermatophyta</taxon>
        <taxon>Magnoliopsida</taxon>
        <taxon>Liliopsida</taxon>
        <taxon>Poales</taxon>
        <taxon>Poaceae</taxon>
        <taxon>PACMAD clade</taxon>
        <taxon>Panicoideae</taxon>
        <taxon>Panicodae</taxon>
        <taxon>Paniceae</taxon>
        <taxon>Panicinae</taxon>
        <taxon>Panicum</taxon>
        <taxon>Panicum sect. Hiantes</taxon>
    </lineage>
</organism>
<dbReference type="EMBL" id="CM029044">
    <property type="protein sequence ID" value="KAG2605579.1"/>
    <property type="molecule type" value="Genomic_DNA"/>
</dbReference>
<evidence type="ECO:0000313" key="3">
    <source>
        <dbReference type="Proteomes" id="UP000823388"/>
    </source>
</evidence>
<evidence type="ECO:0000313" key="2">
    <source>
        <dbReference type="EMBL" id="KAG2605579.1"/>
    </source>
</evidence>
<keyword evidence="3" id="KW-1185">Reference proteome</keyword>